<organism evidence="3 4">
    <name type="scientific">Macrostomum lignano</name>
    <dbReference type="NCBI Taxonomy" id="282301"/>
    <lineage>
        <taxon>Eukaryota</taxon>
        <taxon>Metazoa</taxon>
        <taxon>Spiralia</taxon>
        <taxon>Lophotrochozoa</taxon>
        <taxon>Platyhelminthes</taxon>
        <taxon>Rhabditophora</taxon>
        <taxon>Macrostomorpha</taxon>
        <taxon>Macrostomida</taxon>
        <taxon>Macrostomidae</taxon>
        <taxon>Macrostomum</taxon>
    </lineage>
</organism>
<feature type="chain" id="PRO_5009318689" evidence="2">
    <location>
        <begin position="18"/>
        <end position="83"/>
    </location>
</feature>
<evidence type="ECO:0000256" key="1">
    <source>
        <dbReference type="SAM" id="MobiDB-lite"/>
    </source>
</evidence>
<evidence type="ECO:0000313" key="4">
    <source>
        <dbReference type="WBParaSite" id="maker-unitig_34265-snap-gene-0.2-mRNA-1"/>
    </source>
</evidence>
<dbReference type="AlphaFoldDB" id="A0A1I8FIE8"/>
<accession>A0A1I8FIE8</accession>
<sequence length="83" mass="8595">MLLCLANFGSFMASVLSVSRKTGGRRCGCVTRRRSAPDGAGESLVQSENAAGPQPPVVDAVAATAVPLCFPWQSSSATSPWEP</sequence>
<dbReference type="Proteomes" id="UP000095280">
    <property type="component" value="Unplaced"/>
</dbReference>
<name>A0A1I8FIE8_9PLAT</name>
<protein>
    <submittedName>
        <fullName evidence="4">Secreted protein</fullName>
    </submittedName>
</protein>
<reference evidence="4" key="1">
    <citation type="submission" date="2016-11" db="UniProtKB">
        <authorList>
            <consortium name="WormBaseParasite"/>
        </authorList>
    </citation>
    <scope>IDENTIFICATION</scope>
</reference>
<proteinExistence type="predicted"/>
<dbReference type="WBParaSite" id="maker-unitig_34265-snap-gene-0.2-mRNA-1">
    <property type="protein sequence ID" value="maker-unitig_34265-snap-gene-0.2-mRNA-1"/>
    <property type="gene ID" value="maker-unitig_34265-snap-gene-0.2"/>
</dbReference>
<feature type="region of interest" description="Disordered" evidence="1">
    <location>
        <begin position="32"/>
        <end position="55"/>
    </location>
</feature>
<keyword evidence="2" id="KW-0732">Signal</keyword>
<evidence type="ECO:0000313" key="3">
    <source>
        <dbReference type="Proteomes" id="UP000095280"/>
    </source>
</evidence>
<feature type="signal peptide" evidence="2">
    <location>
        <begin position="1"/>
        <end position="17"/>
    </location>
</feature>
<keyword evidence="3" id="KW-1185">Reference proteome</keyword>
<evidence type="ECO:0000256" key="2">
    <source>
        <dbReference type="SAM" id="SignalP"/>
    </source>
</evidence>